<name>A0ABR0KJU9_9EURO</name>
<accession>A0ABR0KJU9</accession>
<protein>
    <recommendedName>
        <fullName evidence="5">NAD(P)-binding protein</fullName>
    </recommendedName>
</protein>
<keyword evidence="2" id="KW-0472">Membrane</keyword>
<comment type="caution">
    <text evidence="3">The sequence shown here is derived from an EMBL/GenBank/DDBJ whole genome shotgun (WGS) entry which is preliminary data.</text>
</comment>
<dbReference type="EMBL" id="JAVRRG010000013">
    <property type="protein sequence ID" value="KAK5098613.1"/>
    <property type="molecule type" value="Genomic_DNA"/>
</dbReference>
<organism evidence="3 4">
    <name type="scientific">Lithohypha guttulata</name>
    <dbReference type="NCBI Taxonomy" id="1690604"/>
    <lineage>
        <taxon>Eukaryota</taxon>
        <taxon>Fungi</taxon>
        <taxon>Dikarya</taxon>
        <taxon>Ascomycota</taxon>
        <taxon>Pezizomycotina</taxon>
        <taxon>Eurotiomycetes</taxon>
        <taxon>Chaetothyriomycetidae</taxon>
        <taxon>Chaetothyriales</taxon>
        <taxon>Trichomeriaceae</taxon>
        <taxon>Lithohypha</taxon>
    </lineage>
</organism>
<dbReference type="Gene3D" id="3.40.50.720">
    <property type="entry name" value="NAD(P)-binding Rossmann-like Domain"/>
    <property type="match status" value="1"/>
</dbReference>
<dbReference type="SUPFAM" id="SSF51735">
    <property type="entry name" value="NAD(P)-binding Rossmann-fold domains"/>
    <property type="match status" value="1"/>
</dbReference>
<evidence type="ECO:0000313" key="4">
    <source>
        <dbReference type="Proteomes" id="UP001345013"/>
    </source>
</evidence>
<comment type="similarity">
    <text evidence="1">Belongs to the short-chain dehydrogenases/reductases (SDR) family.</text>
</comment>
<gene>
    <name evidence="3" type="ORF">LTR24_001718</name>
</gene>
<sequence>MANAMLLSFSNLTAYLNRLLAWLDFLVHYTSGYILYYFFGGIKPQYHTRPNKKQGAARYAPSVVITGASEGIGLHTAIKLASHGYTVYATVKASSEIPKVANAMNEAISKHAGRPFPGSVNPRVMDVLKPESIRSCVDQIASELRNNPTQPLVGLVNNAGYCMISPMEWTSEKDTREIFELDFWAYISVTKAFLPLIKQNKGRVINVASAGAYVNPPCWAPYSAVKAAIEGLSRAWRLELLPFGVGMCTIKPGFVRTQGIGPKIKSAWKGYHDGVEKSTGAIGVTSLGDVVMADQGAAIGPMERKVYLPMMEKWHKQIALDAEGAANPADEVGQTIYDALSDVFLQPNYTVGYDALLGQMVRDLLPENIYEYSIYKTLG</sequence>
<feature type="transmembrane region" description="Helical" evidence="2">
    <location>
        <begin position="20"/>
        <end position="39"/>
    </location>
</feature>
<keyword evidence="2" id="KW-1133">Transmembrane helix</keyword>
<dbReference type="Proteomes" id="UP001345013">
    <property type="component" value="Unassembled WGS sequence"/>
</dbReference>
<evidence type="ECO:0000313" key="3">
    <source>
        <dbReference type="EMBL" id="KAK5098613.1"/>
    </source>
</evidence>
<dbReference type="Pfam" id="PF00106">
    <property type="entry name" value="adh_short"/>
    <property type="match status" value="1"/>
</dbReference>
<reference evidence="3 4" key="1">
    <citation type="submission" date="2023-08" db="EMBL/GenBank/DDBJ databases">
        <title>Black Yeasts Isolated from many extreme environments.</title>
        <authorList>
            <person name="Coleine C."/>
            <person name="Stajich J.E."/>
            <person name="Selbmann L."/>
        </authorList>
    </citation>
    <scope>NUCLEOTIDE SEQUENCE [LARGE SCALE GENOMIC DNA]</scope>
    <source>
        <strain evidence="3 4">CCFEE 5885</strain>
    </source>
</reference>
<dbReference type="PRINTS" id="PR00081">
    <property type="entry name" value="GDHRDH"/>
</dbReference>
<dbReference type="InterPro" id="IPR002347">
    <property type="entry name" value="SDR_fam"/>
</dbReference>
<dbReference type="PRINTS" id="PR00080">
    <property type="entry name" value="SDRFAMILY"/>
</dbReference>
<evidence type="ECO:0000256" key="2">
    <source>
        <dbReference type="SAM" id="Phobius"/>
    </source>
</evidence>
<evidence type="ECO:0000256" key="1">
    <source>
        <dbReference type="RuleBase" id="RU000363"/>
    </source>
</evidence>
<keyword evidence="2" id="KW-0812">Transmembrane</keyword>
<dbReference type="PANTHER" id="PTHR43313">
    <property type="entry name" value="SHORT-CHAIN DEHYDROGENASE/REDUCTASE FAMILY 9C"/>
    <property type="match status" value="1"/>
</dbReference>
<evidence type="ECO:0008006" key="5">
    <source>
        <dbReference type="Google" id="ProtNLM"/>
    </source>
</evidence>
<dbReference type="PANTHER" id="PTHR43313:SF1">
    <property type="entry name" value="3BETA-HYDROXYSTEROID DEHYDROGENASE DHS-16"/>
    <property type="match status" value="1"/>
</dbReference>
<keyword evidence="4" id="KW-1185">Reference proteome</keyword>
<proteinExistence type="inferred from homology"/>
<dbReference type="InterPro" id="IPR036291">
    <property type="entry name" value="NAD(P)-bd_dom_sf"/>
</dbReference>